<organism evidence="2">
    <name type="scientific">bioreactor metagenome</name>
    <dbReference type="NCBI Taxonomy" id="1076179"/>
    <lineage>
        <taxon>unclassified sequences</taxon>
        <taxon>metagenomes</taxon>
        <taxon>ecological metagenomes</taxon>
    </lineage>
</organism>
<dbReference type="InterPro" id="IPR003961">
    <property type="entry name" value="FN3_dom"/>
</dbReference>
<dbReference type="SUPFAM" id="SSF53187">
    <property type="entry name" value="Zn-dependent exopeptidases"/>
    <property type="match status" value="1"/>
</dbReference>
<sequence length="993" mass="112083">MLILLLGLIPGQGFFAQKLLEQRISDSLTVIANTSVFSDKINRIKIDVNRPQKIITVTAADNFGFLPFRRENVDRINHALKSILGKTYPDYTIRAQAYHRDIETLIPNHLRVNKDTSRLFRIPASQTPLVTKLSVPYSIDRGLQNRNIALWNSHGKHFGRQEGRWIWQRPRLFLSVEDLLTTAFVLPYLAPMLENAGAQVFIPRERDIQTHEVVVDNDDKNQSRYKESNDRFHWQKGGTGFSNKKAFYLYPENPFNMGTHRFVKTTTDPEETSQAEWIPNIPEKGMYAVYISYRTVENSTEDAYYTVYHLGGETSFSVNQKMYGGTWLYLGHFMFDEGLNQDGKVALNNLSKDKNSILTADAVKFGGGMGNIAVKPVPAIQHSDMVLNPDTQAVTSNFPRFAEGAKYWLQWAGVPDSVYSRTTNTNEYSDDFQSRGFWVNYLTGGSTVNPEAGGLGVPVDMAFAFHTDAGMKKNDSIVGTLGICTVGNSNGDTIYKNGVSRWAARDMVDLIQSQIVEDIRKTWHPEWTRRGIWNRSYSESRVPEVPTMLLELLSHQNFGDMKYALEPGFRFTVGRAIYKGILKHIASTHGTEYVVQPLPVESFSCTFAGERRIRLQWKAVVDTLEPTAVPDSFVVYTRINDQGFDNGRLVAGNTFETNISAGKIYSFKVTAVNRGGESFPSEILSAYKDPRKKETVLIINGFERISGPESFNFTSLAGFMTDKDAGVPYQYDLSHTGSQYEFGVDVPYKDNENPGFGASKSNYEQLIIAGNTFDYPFLHGKSIKSAGYSFVSTSVKAVTSGDIDLHAYKAINLILGKQKQTMSGIVKKTPEFQTFPLDLQQKLTDYCHKGGNLMVSGAYVASDLYNKEKEKEENFVTNLLKVKSLDKDTIIFSGLLYESKHPVFFRGRKQFEYHHTPNKIMYAVEDPDLLIPVDEKAFIICRYEGNDHAAGVAYAGKYKVCTFGFPFETIKDEDSRDRIMSAVLHFFNSKKQP</sequence>
<dbReference type="EMBL" id="VSSQ01000437">
    <property type="protein sequence ID" value="MPL94679.1"/>
    <property type="molecule type" value="Genomic_DNA"/>
</dbReference>
<evidence type="ECO:0000313" key="2">
    <source>
        <dbReference type="EMBL" id="MPL94679.1"/>
    </source>
</evidence>
<comment type="caution">
    <text evidence="2">The sequence shown here is derived from an EMBL/GenBank/DDBJ whole genome shotgun (WGS) entry which is preliminary data.</text>
</comment>
<dbReference type="AlphaFoldDB" id="A0A644VTF5"/>
<name>A0A644VTF5_9ZZZZ</name>
<dbReference type="InterPro" id="IPR033803">
    <property type="entry name" value="CBD-like_Golvesin-Xly"/>
</dbReference>
<dbReference type="SUPFAM" id="SSF49265">
    <property type="entry name" value="Fibronectin type III"/>
    <property type="match status" value="1"/>
</dbReference>
<proteinExistence type="predicted"/>
<evidence type="ECO:0000259" key="1">
    <source>
        <dbReference type="PROSITE" id="PS50853"/>
    </source>
</evidence>
<protein>
    <recommendedName>
        <fullName evidence="1">Fibronectin type-III domain-containing protein</fullName>
    </recommendedName>
</protein>
<dbReference type="Gene3D" id="2.60.40.10">
    <property type="entry name" value="Immunoglobulins"/>
    <property type="match status" value="1"/>
</dbReference>
<dbReference type="PROSITE" id="PS50853">
    <property type="entry name" value="FN3"/>
    <property type="match status" value="1"/>
</dbReference>
<dbReference type="SMART" id="SM00060">
    <property type="entry name" value="FN3"/>
    <property type="match status" value="1"/>
</dbReference>
<feature type="domain" description="Fibronectin type-III" evidence="1">
    <location>
        <begin position="599"/>
        <end position="691"/>
    </location>
</feature>
<dbReference type="InterPro" id="IPR036116">
    <property type="entry name" value="FN3_sf"/>
</dbReference>
<dbReference type="InterPro" id="IPR013783">
    <property type="entry name" value="Ig-like_fold"/>
</dbReference>
<accession>A0A644VTF5</accession>
<dbReference type="Pfam" id="PF25275">
    <property type="entry name" value="Golvesin_C"/>
    <property type="match status" value="1"/>
</dbReference>
<dbReference type="CDD" id="cd00063">
    <property type="entry name" value="FN3"/>
    <property type="match status" value="1"/>
</dbReference>
<dbReference type="Gene3D" id="3.40.630.40">
    <property type="entry name" value="Zn-dependent exopeptidases"/>
    <property type="match status" value="1"/>
</dbReference>
<gene>
    <name evidence="2" type="ORF">SDC9_40834</name>
</gene>
<reference evidence="2" key="1">
    <citation type="submission" date="2019-08" db="EMBL/GenBank/DDBJ databases">
        <authorList>
            <person name="Kucharzyk K."/>
            <person name="Murdoch R.W."/>
            <person name="Higgins S."/>
            <person name="Loffler F."/>
        </authorList>
    </citation>
    <scope>NUCLEOTIDE SEQUENCE</scope>
</reference>